<accession>A0AAV8Y0U4</accession>
<reference evidence="1" key="1">
    <citation type="journal article" date="2023" name="Insect Mol. Biol.">
        <title>Genome sequencing provides insights into the evolution of gene families encoding plant cell wall-degrading enzymes in longhorned beetles.</title>
        <authorList>
            <person name="Shin N.R."/>
            <person name="Okamura Y."/>
            <person name="Kirsch R."/>
            <person name="Pauchet Y."/>
        </authorList>
    </citation>
    <scope>NUCLEOTIDE SEQUENCE</scope>
    <source>
        <strain evidence="1">AMC_N1</strain>
    </source>
</reference>
<comment type="caution">
    <text evidence="1">The sequence shown here is derived from an EMBL/GenBank/DDBJ whole genome shotgun (WGS) entry which is preliminary data.</text>
</comment>
<dbReference type="AlphaFoldDB" id="A0AAV8Y0U4"/>
<sequence length="77" mass="9155">MFGCVFTEQQELELVRYQIDMESILFGLTMTDFRKLAYQLALRNNCNNRFNCNTKMAGETWMKTFLKIHPTLTLRKP</sequence>
<dbReference type="Proteomes" id="UP001162162">
    <property type="component" value="Unassembled WGS sequence"/>
</dbReference>
<evidence type="ECO:0008006" key="3">
    <source>
        <dbReference type="Google" id="ProtNLM"/>
    </source>
</evidence>
<evidence type="ECO:0000313" key="1">
    <source>
        <dbReference type="EMBL" id="KAJ8945076.1"/>
    </source>
</evidence>
<proteinExistence type="predicted"/>
<name>A0AAV8Y0U4_9CUCU</name>
<evidence type="ECO:0000313" key="2">
    <source>
        <dbReference type="Proteomes" id="UP001162162"/>
    </source>
</evidence>
<dbReference type="EMBL" id="JAPWTK010000228">
    <property type="protein sequence ID" value="KAJ8945076.1"/>
    <property type="molecule type" value="Genomic_DNA"/>
</dbReference>
<protein>
    <recommendedName>
        <fullName evidence="3">HTH CENPB-type domain-containing protein</fullName>
    </recommendedName>
</protein>
<gene>
    <name evidence="1" type="ORF">NQ318_005256</name>
</gene>
<organism evidence="1 2">
    <name type="scientific">Aromia moschata</name>
    <dbReference type="NCBI Taxonomy" id="1265417"/>
    <lineage>
        <taxon>Eukaryota</taxon>
        <taxon>Metazoa</taxon>
        <taxon>Ecdysozoa</taxon>
        <taxon>Arthropoda</taxon>
        <taxon>Hexapoda</taxon>
        <taxon>Insecta</taxon>
        <taxon>Pterygota</taxon>
        <taxon>Neoptera</taxon>
        <taxon>Endopterygota</taxon>
        <taxon>Coleoptera</taxon>
        <taxon>Polyphaga</taxon>
        <taxon>Cucujiformia</taxon>
        <taxon>Chrysomeloidea</taxon>
        <taxon>Cerambycidae</taxon>
        <taxon>Cerambycinae</taxon>
        <taxon>Callichromatini</taxon>
        <taxon>Aromia</taxon>
    </lineage>
</organism>
<keyword evidence="2" id="KW-1185">Reference proteome</keyword>